<dbReference type="Proteomes" id="UP001165679">
    <property type="component" value="Unassembled WGS sequence"/>
</dbReference>
<protein>
    <submittedName>
        <fullName evidence="1">Uncharacterized protein</fullName>
    </submittedName>
</protein>
<keyword evidence="2" id="KW-1185">Reference proteome</keyword>
<dbReference type="RefSeq" id="WP_264716067.1">
    <property type="nucleotide sequence ID" value="NZ_JAPDNT010000030.1"/>
</dbReference>
<reference evidence="1" key="2">
    <citation type="submission" date="2022-10" db="EMBL/GenBank/DDBJ databases">
        <authorList>
            <person name="Trinh H.N."/>
        </authorList>
    </citation>
    <scope>NUCLEOTIDE SEQUENCE</scope>
    <source>
        <strain evidence="1">RN2-1</strain>
    </source>
</reference>
<sequence length="84" mass="9065">MDDTEALRLEIADLRAAMGANRLMLQAMMVAMGFTDDEIAEFGRVAMVNAGSADVSRLLSNSSDPALVKQEIGRFIASFRESPA</sequence>
<dbReference type="AlphaFoldDB" id="A0AA42CFF9"/>
<proteinExistence type="predicted"/>
<dbReference type="EMBL" id="JAPDNT010000030">
    <property type="protein sequence ID" value="MCW3477138.1"/>
    <property type="molecule type" value="Genomic_DNA"/>
</dbReference>
<name>A0AA42CFF9_9PROT</name>
<evidence type="ECO:0000313" key="1">
    <source>
        <dbReference type="EMBL" id="MCW3477138.1"/>
    </source>
</evidence>
<accession>A0AA42CFF9</accession>
<organism evidence="1 2">
    <name type="scientific">Limobrevibacterium gyesilva</name>
    <dbReference type="NCBI Taxonomy" id="2991712"/>
    <lineage>
        <taxon>Bacteria</taxon>
        <taxon>Pseudomonadati</taxon>
        <taxon>Pseudomonadota</taxon>
        <taxon>Alphaproteobacteria</taxon>
        <taxon>Acetobacterales</taxon>
        <taxon>Acetobacteraceae</taxon>
        <taxon>Limobrevibacterium</taxon>
    </lineage>
</organism>
<gene>
    <name evidence="1" type="ORF">OL599_21435</name>
</gene>
<comment type="caution">
    <text evidence="1">The sequence shown here is derived from an EMBL/GenBank/DDBJ whole genome shotgun (WGS) entry which is preliminary data.</text>
</comment>
<reference evidence="1" key="1">
    <citation type="submission" date="2022-09" db="EMBL/GenBank/DDBJ databases">
        <title>Rhodovastum sp. nov. RN2-1 isolated from soil in Seongnam, South Korea.</title>
        <authorList>
            <person name="Le N.T."/>
        </authorList>
    </citation>
    <scope>NUCLEOTIDE SEQUENCE</scope>
    <source>
        <strain evidence="1">RN2-1</strain>
    </source>
</reference>
<evidence type="ECO:0000313" key="2">
    <source>
        <dbReference type="Proteomes" id="UP001165679"/>
    </source>
</evidence>